<evidence type="ECO:0008006" key="4">
    <source>
        <dbReference type="Google" id="ProtNLM"/>
    </source>
</evidence>
<keyword evidence="3" id="KW-1185">Reference proteome</keyword>
<feature type="compositionally biased region" description="Basic and acidic residues" evidence="1">
    <location>
        <begin position="36"/>
        <end position="49"/>
    </location>
</feature>
<proteinExistence type="predicted"/>
<organism evidence="2 3">
    <name type="scientific">Rhodobacter flavimaris</name>
    <dbReference type="NCBI Taxonomy" id="2907145"/>
    <lineage>
        <taxon>Bacteria</taxon>
        <taxon>Pseudomonadati</taxon>
        <taxon>Pseudomonadota</taxon>
        <taxon>Alphaproteobacteria</taxon>
        <taxon>Rhodobacterales</taxon>
        <taxon>Rhodobacter group</taxon>
        <taxon>Rhodobacter</taxon>
    </lineage>
</organism>
<feature type="region of interest" description="Disordered" evidence="1">
    <location>
        <begin position="36"/>
        <end position="71"/>
    </location>
</feature>
<dbReference type="EMBL" id="JAJUOS010000015">
    <property type="protein sequence ID" value="MCE5974980.1"/>
    <property type="molecule type" value="Genomic_DNA"/>
</dbReference>
<comment type="caution">
    <text evidence="2">The sequence shown here is derived from an EMBL/GenBank/DDBJ whole genome shotgun (WGS) entry which is preliminary data.</text>
</comment>
<name>A0ABS8Z0C1_9RHOB</name>
<reference evidence="2 3" key="1">
    <citation type="submission" date="2021-12" db="EMBL/GenBank/DDBJ databases">
        <title>Sinirhodobacter sp. WL0062 is a bacterium isolated from seawater.</title>
        <authorList>
            <person name="Wang L."/>
            <person name="He W."/>
            <person name="Zhang D.-F."/>
        </authorList>
    </citation>
    <scope>NUCLEOTIDE SEQUENCE [LARGE SCALE GENOMIC DNA]</scope>
    <source>
        <strain evidence="2 3">WL0062</strain>
    </source>
</reference>
<accession>A0ABS8Z0C1</accession>
<evidence type="ECO:0000313" key="2">
    <source>
        <dbReference type="EMBL" id="MCE5974980.1"/>
    </source>
</evidence>
<dbReference type="Proteomes" id="UP001521181">
    <property type="component" value="Unassembled WGS sequence"/>
</dbReference>
<sequence length="399" mass="45358">MITFPNFLQLASAYCAAKATGKLTYAPDYSPLLSRSRDLTEEQTRQADRLRKRMKRRGNSLSTSQEEGFSKPSDREFLDFLKNRLDLRDSNDLTIGAMNEALDAFLRDQRISRAEFFRWHGACSFLLGIQVSRRPETNRQRSVFAHLLDEFSLPSQTWVALERGQISKNDIDAKVLEGLPAGTAVRRWLSSGIDFDTERLYRMAAVTGLTWQLAYLYAFLCHHGPDSPKYSPAPVATDGALWSAAPAWIDAVAAFETRFHGEPRGSRGPKSKASPIAAMLAKARAPDLDQDSMKRKIRKLDKGKRPLTYFDVTEIWSLMGQASNIEEVEDDWQTTHFQLGVQGHFAGFMGYLERAWAQAAERYDQPEMLSDLHEVWQDWPLLLEDAIACQHRILTRHAL</sequence>
<gene>
    <name evidence="2" type="ORF">LZA78_15975</name>
</gene>
<evidence type="ECO:0000313" key="3">
    <source>
        <dbReference type="Proteomes" id="UP001521181"/>
    </source>
</evidence>
<protein>
    <recommendedName>
        <fullName evidence="4">DUF1266 domain-containing protein</fullName>
    </recommendedName>
</protein>
<evidence type="ECO:0000256" key="1">
    <source>
        <dbReference type="SAM" id="MobiDB-lite"/>
    </source>
</evidence>